<dbReference type="OrthoDB" id="674963at2759"/>
<name>A0A7J8UAE2_9ROSI</name>
<evidence type="ECO:0000313" key="1">
    <source>
        <dbReference type="EMBL" id="MBA0647391.1"/>
    </source>
</evidence>
<dbReference type="AlphaFoldDB" id="A0A7J8UAE2"/>
<keyword evidence="2" id="KW-1185">Reference proteome</keyword>
<dbReference type="Proteomes" id="UP000593573">
    <property type="component" value="Unassembled WGS sequence"/>
</dbReference>
<organism evidence="1 2">
    <name type="scientific">Gossypium klotzschianum</name>
    <dbReference type="NCBI Taxonomy" id="34286"/>
    <lineage>
        <taxon>Eukaryota</taxon>
        <taxon>Viridiplantae</taxon>
        <taxon>Streptophyta</taxon>
        <taxon>Embryophyta</taxon>
        <taxon>Tracheophyta</taxon>
        <taxon>Spermatophyta</taxon>
        <taxon>Magnoliopsida</taxon>
        <taxon>eudicotyledons</taxon>
        <taxon>Gunneridae</taxon>
        <taxon>Pentapetalae</taxon>
        <taxon>rosids</taxon>
        <taxon>malvids</taxon>
        <taxon>Malvales</taxon>
        <taxon>Malvaceae</taxon>
        <taxon>Malvoideae</taxon>
        <taxon>Gossypium</taxon>
    </lineage>
</organism>
<evidence type="ECO:0000313" key="2">
    <source>
        <dbReference type="Proteomes" id="UP000593573"/>
    </source>
</evidence>
<sequence length="54" mass="6179">MKSLENRTLDSKREMDILAALDQIEIYEVYTCYGERRLINAGGLATTHCCRKGK</sequence>
<protein>
    <submittedName>
        <fullName evidence="1">Uncharacterized protein</fullName>
    </submittedName>
</protein>
<comment type="caution">
    <text evidence="1">The sequence shown here is derived from an EMBL/GenBank/DDBJ whole genome shotgun (WGS) entry which is preliminary data.</text>
</comment>
<gene>
    <name evidence="1" type="ORF">Goklo_015278</name>
</gene>
<reference evidence="1 2" key="1">
    <citation type="journal article" date="2019" name="Genome Biol. Evol.">
        <title>Insights into the evolution of the New World diploid cottons (Gossypium, subgenus Houzingenia) based on genome sequencing.</title>
        <authorList>
            <person name="Grover C.E."/>
            <person name="Arick M.A. 2nd"/>
            <person name="Thrash A."/>
            <person name="Conover J.L."/>
            <person name="Sanders W.S."/>
            <person name="Peterson D.G."/>
            <person name="Frelichowski J.E."/>
            <person name="Scheffler J.A."/>
            <person name="Scheffler B.E."/>
            <person name="Wendel J.F."/>
        </authorList>
    </citation>
    <scope>NUCLEOTIDE SEQUENCE [LARGE SCALE GENOMIC DNA]</scope>
    <source>
        <strain evidence="1">57</strain>
        <tissue evidence="1">Leaf</tissue>
    </source>
</reference>
<dbReference type="EMBL" id="JABFAB010000005">
    <property type="protein sequence ID" value="MBA0647391.1"/>
    <property type="molecule type" value="Genomic_DNA"/>
</dbReference>
<proteinExistence type="predicted"/>
<accession>A0A7J8UAE2</accession>